<comment type="caution">
    <text evidence="1">The sequence shown here is derived from an EMBL/GenBank/DDBJ whole genome shotgun (WGS) entry which is preliminary data.</text>
</comment>
<dbReference type="EMBL" id="CM031817">
    <property type="protein sequence ID" value="KAG6643279.1"/>
    <property type="molecule type" value="Genomic_DNA"/>
</dbReference>
<evidence type="ECO:0000313" key="2">
    <source>
        <dbReference type="Proteomes" id="UP000811609"/>
    </source>
</evidence>
<evidence type="ECO:0008006" key="3">
    <source>
        <dbReference type="Google" id="ProtNLM"/>
    </source>
</evidence>
<sequence length="256" mass="28699">MALYSMLRRTSFSVLPLAIRAFGSPRPFHGVISTVLSARKGELASALCRRSFVPYLRFSTATATKPVSDESLIRVLQSEIECAQEEAHENVEEVPDNFPFKIEDTPGERTILLTRNYGDEIIKVQVDVPQSGVGEEEEAAEDDNDAEASVDSSIPLVVIITKGNGLSLEFGVTALPDEICIDSLTVKQPEGSEDELAYEGPDFNDLDENLQKAFHKYLEIRGIKPSTTYFLHEYMGNKENKEYLMWLKNIKDFIEK</sequence>
<dbReference type="Proteomes" id="UP000811609">
    <property type="component" value="Chromosome 9"/>
</dbReference>
<dbReference type="GO" id="GO:0005759">
    <property type="term" value="C:mitochondrial matrix"/>
    <property type="evidence" value="ECO:0007669"/>
    <property type="project" value="InterPro"/>
</dbReference>
<dbReference type="InterPro" id="IPR003428">
    <property type="entry name" value="MAM33"/>
</dbReference>
<proteinExistence type="predicted"/>
<accession>A0A8T1PG92</accession>
<protein>
    <recommendedName>
        <fullName evidence="3">Mitochondrial glycoprotein</fullName>
    </recommendedName>
</protein>
<gene>
    <name evidence="1" type="ORF">CIPAW_09G199200</name>
</gene>
<name>A0A8T1PG92_CARIL</name>
<keyword evidence="2" id="KW-1185">Reference proteome</keyword>
<organism evidence="1 2">
    <name type="scientific">Carya illinoinensis</name>
    <name type="common">Pecan</name>
    <dbReference type="NCBI Taxonomy" id="32201"/>
    <lineage>
        <taxon>Eukaryota</taxon>
        <taxon>Viridiplantae</taxon>
        <taxon>Streptophyta</taxon>
        <taxon>Embryophyta</taxon>
        <taxon>Tracheophyta</taxon>
        <taxon>Spermatophyta</taxon>
        <taxon>Magnoliopsida</taxon>
        <taxon>eudicotyledons</taxon>
        <taxon>Gunneridae</taxon>
        <taxon>Pentapetalae</taxon>
        <taxon>rosids</taxon>
        <taxon>fabids</taxon>
        <taxon>Fagales</taxon>
        <taxon>Juglandaceae</taxon>
        <taxon>Carya</taxon>
    </lineage>
</organism>
<dbReference type="AlphaFoldDB" id="A0A8T1PG92"/>
<reference evidence="1" key="1">
    <citation type="submission" date="2020-12" db="EMBL/GenBank/DDBJ databases">
        <title>WGS assembly of Carya illinoinensis cv. Pawnee.</title>
        <authorList>
            <person name="Platts A."/>
            <person name="Shu S."/>
            <person name="Wright S."/>
            <person name="Barry K."/>
            <person name="Edger P."/>
            <person name="Pires J.C."/>
            <person name="Schmutz J."/>
        </authorList>
    </citation>
    <scope>NUCLEOTIDE SEQUENCE</scope>
    <source>
        <tissue evidence="1">Leaf</tissue>
    </source>
</reference>
<dbReference type="Pfam" id="PF02330">
    <property type="entry name" value="MAM33"/>
    <property type="match status" value="1"/>
</dbReference>
<dbReference type="PANTHER" id="PTHR10826">
    <property type="entry name" value="COMPLEMENT COMPONENT 1"/>
    <property type="match status" value="1"/>
</dbReference>
<dbReference type="FunFam" id="3.10.280.10:FF:000002">
    <property type="entry name" value="Mitochondrial glycoprotein family protein"/>
    <property type="match status" value="1"/>
</dbReference>
<dbReference type="PANTHER" id="PTHR10826:SF27">
    <property type="entry name" value="OS06G0326500 PROTEIN"/>
    <property type="match status" value="1"/>
</dbReference>
<evidence type="ECO:0000313" key="1">
    <source>
        <dbReference type="EMBL" id="KAG6643279.1"/>
    </source>
</evidence>